<protein>
    <submittedName>
        <fullName evidence="2">DUF4333 domain-containing protein</fullName>
    </submittedName>
</protein>
<name>A0A7T1T7R9_9ACTN</name>
<dbReference type="InterPro" id="IPR025637">
    <property type="entry name" value="DUF4333"/>
</dbReference>
<gene>
    <name evidence="2" type="ORF">G4Z16_17935</name>
</gene>
<accession>A0A7T1T7R9</accession>
<reference evidence="3" key="1">
    <citation type="submission" date="2020-02" db="EMBL/GenBank/DDBJ databases">
        <title>Streptomyces sp. ASO4wet.</title>
        <authorList>
            <person name="Risdian C."/>
            <person name="Landwehr W."/>
            <person name="Schupp P."/>
            <person name="Wink J."/>
        </authorList>
    </citation>
    <scope>NUCLEOTIDE SEQUENCE [LARGE SCALE GENOMIC DNA]</scope>
    <source>
        <strain evidence="3">ASO4wet</strain>
    </source>
</reference>
<evidence type="ECO:0000259" key="1">
    <source>
        <dbReference type="Pfam" id="PF14230"/>
    </source>
</evidence>
<dbReference type="KEGG" id="sbat:G4Z16_17935"/>
<dbReference type="Proteomes" id="UP000595046">
    <property type="component" value="Chromosome"/>
</dbReference>
<dbReference type="Pfam" id="PF14230">
    <property type="entry name" value="DUF4333"/>
    <property type="match status" value="1"/>
</dbReference>
<evidence type="ECO:0000313" key="2">
    <source>
        <dbReference type="EMBL" id="QPP07972.1"/>
    </source>
</evidence>
<dbReference type="RefSeq" id="WP_197351766.1">
    <property type="nucleotide sequence ID" value="NZ_CP048882.1"/>
</dbReference>
<organism evidence="2 3">
    <name type="scientific">Streptomyces bathyalis</name>
    <dbReference type="NCBI Taxonomy" id="2710756"/>
    <lineage>
        <taxon>Bacteria</taxon>
        <taxon>Bacillati</taxon>
        <taxon>Actinomycetota</taxon>
        <taxon>Actinomycetes</taxon>
        <taxon>Kitasatosporales</taxon>
        <taxon>Streptomycetaceae</taxon>
        <taxon>Streptomyces</taxon>
    </lineage>
</organism>
<feature type="domain" description="DUF4333" evidence="1">
    <location>
        <begin position="21"/>
        <end position="93"/>
    </location>
</feature>
<dbReference type="AlphaFoldDB" id="A0A7T1T7R9"/>
<evidence type="ECO:0000313" key="3">
    <source>
        <dbReference type="Proteomes" id="UP000595046"/>
    </source>
</evidence>
<proteinExistence type="predicted"/>
<dbReference type="PROSITE" id="PS51257">
    <property type="entry name" value="PROKAR_LIPOPROTEIN"/>
    <property type="match status" value="1"/>
</dbReference>
<dbReference type="EMBL" id="CP048882">
    <property type="protein sequence ID" value="QPP07972.1"/>
    <property type="molecule type" value="Genomic_DNA"/>
</dbReference>
<sequence>MPKPLSSLATWGLAAAAAGALLVGCSSEEAKLPKDKVANTVAEKLAAQTGQPKPDVTCPKDLVGKVGTTLRCKLTASDGSSLGVTVKVTSVDGDDIKYDIKADG</sequence>
<keyword evidence="3" id="KW-1185">Reference proteome</keyword>